<evidence type="ECO:0000313" key="2">
    <source>
        <dbReference type="EMBL" id="OIQ83022.1"/>
    </source>
</evidence>
<dbReference type="SUPFAM" id="SSF55909">
    <property type="entry name" value="Pentein"/>
    <property type="match status" value="1"/>
</dbReference>
<dbReference type="Gene3D" id="3.75.10.10">
    <property type="entry name" value="L-arginine/glycine Amidinotransferase, Chain A"/>
    <property type="match status" value="1"/>
</dbReference>
<dbReference type="GO" id="GO:0047632">
    <property type="term" value="F:agmatine deiminase activity"/>
    <property type="evidence" value="ECO:0007669"/>
    <property type="project" value="UniProtKB-EC"/>
</dbReference>
<proteinExistence type="predicted"/>
<name>A0A1J5QHP1_9ZZZZ</name>
<dbReference type="GO" id="GO:0009446">
    <property type="term" value="P:putrescine biosynthetic process"/>
    <property type="evidence" value="ECO:0007669"/>
    <property type="project" value="InterPro"/>
</dbReference>
<accession>A0A1J5QHP1</accession>
<dbReference type="Pfam" id="PF04371">
    <property type="entry name" value="PAD_porph"/>
    <property type="match status" value="1"/>
</dbReference>
<dbReference type="AlphaFoldDB" id="A0A1J5QHP1"/>
<organism evidence="2">
    <name type="scientific">mine drainage metagenome</name>
    <dbReference type="NCBI Taxonomy" id="410659"/>
    <lineage>
        <taxon>unclassified sequences</taxon>
        <taxon>metagenomes</taxon>
        <taxon>ecological metagenomes</taxon>
    </lineage>
</organism>
<gene>
    <name evidence="2" type="primary">aguA_3</name>
    <name evidence="2" type="ORF">GALL_351910</name>
</gene>
<evidence type="ECO:0000256" key="1">
    <source>
        <dbReference type="ARBA" id="ARBA00022801"/>
    </source>
</evidence>
<keyword evidence="1 2" id="KW-0378">Hydrolase</keyword>
<dbReference type="PANTHER" id="PTHR31377:SF0">
    <property type="entry name" value="AGMATINE DEIMINASE-RELATED"/>
    <property type="match status" value="1"/>
</dbReference>
<dbReference type="EC" id="3.5.3.12" evidence="2"/>
<dbReference type="PANTHER" id="PTHR31377">
    <property type="entry name" value="AGMATINE DEIMINASE-RELATED"/>
    <property type="match status" value="1"/>
</dbReference>
<protein>
    <submittedName>
        <fullName evidence="2">Agmatine deiminase</fullName>
        <ecNumber evidence="2">3.5.3.12</ecNumber>
    </submittedName>
</protein>
<sequence>MEAQQFDAAAGGWRMPAEWEPMAATWLGWPVYQDREMLWGEHYDAVQQAFGVVARAIARHQRCIVAAHAPLAEQARGICGPSVTVVPLAVDDNWLRDCGPTILVNDDRVEQVGVGFRFNAWGEKYQPYDGCARFADDCAELAGMPLVRSGMVLEGGSFHVDGQGTLLTTESCLLNPNRNPGLSRGEIEAELKRMLGVRQVVWLPGNPAEVETDGHVDCIAAFVAPGRVLVNTADPDQGEYYRCMRENRRALELAVDARGRRFELLELPVPRGHHDYGSERFCALYSNYILVNGAVISTAFGVPRDDEARAAFARAFPDRAVELLPVAAIGLGGGSIHCSTQQQPMLGNRLAVRFPAR</sequence>
<comment type="caution">
    <text evidence="2">The sequence shown here is derived from an EMBL/GenBank/DDBJ whole genome shotgun (WGS) entry which is preliminary data.</text>
</comment>
<dbReference type="GO" id="GO:0004668">
    <property type="term" value="F:protein-arginine deiminase activity"/>
    <property type="evidence" value="ECO:0007669"/>
    <property type="project" value="InterPro"/>
</dbReference>
<dbReference type="EMBL" id="MLJW01000744">
    <property type="protein sequence ID" value="OIQ83022.1"/>
    <property type="molecule type" value="Genomic_DNA"/>
</dbReference>
<reference evidence="2" key="1">
    <citation type="submission" date="2016-10" db="EMBL/GenBank/DDBJ databases">
        <title>Sequence of Gallionella enrichment culture.</title>
        <authorList>
            <person name="Poehlein A."/>
            <person name="Muehling M."/>
            <person name="Daniel R."/>
        </authorList>
    </citation>
    <scope>NUCLEOTIDE SEQUENCE</scope>
</reference>
<dbReference type="InterPro" id="IPR007466">
    <property type="entry name" value="Peptidyl-Arg-deiminase_porph"/>
</dbReference>